<organism evidence="1">
    <name type="scientific">Wolbachia endosymbiont of Aleurodicus floccissimus</name>
    <dbReference type="NCBI Taxonomy" id="2152762"/>
    <lineage>
        <taxon>Bacteria</taxon>
        <taxon>Pseudomonadati</taxon>
        <taxon>Pseudomonadota</taxon>
        <taxon>Alphaproteobacteria</taxon>
        <taxon>Rickettsiales</taxon>
        <taxon>Anaplasmataceae</taxon>
        <taxon>Wolbachieae</taxon>
        <taxon>Wolbachia</taxon>
    </lineage>
</organism>
<accession>A0A3B0IX88</accession>
<reference evidence="1" key="1">
    <citation type="submission" date="2018-04" db="EMBL/GenBank/DDBJ databases">
        <authorList>
            <person name="Go L.Y."/>
            <person name="Mitchell J.A."/>
        </authorList>
    </citation>
    <scope>NUCLEOTIDE SEQUENCE</scope>
    <source>
        <strain evidence="1">WBAF</strain>
    </source>
</reference>
<dbReference type="Pfam" id="PF25691">
    <property type="entry name" value="BW3TFN"/>
    <property type="match status" value="2"/>
</dbReference>
<dbReference type="AlphaFoldDB" id="A0A3B0IX88"/>
<name>A0A3B0IX88_9RICK</name>
<dbReference type="InterPro" id="IPR058040">
    <property type="entry name" value="BW3TFN"/>
</dbReference>
<proteinExistence type="predicted"/>
<dbReference type="EMBL" id="OUNF01000244">
    <property type="protein sequence ID" value="SPP34157.1"/>
    <property type="molecule type" value="Genomic_DNA"/>
</dbReference>
<protein>
    <submittedName>
        <fullName evidence="1">Uncharacterized protein</fullName>
    </submittedName>
</protein>
<evidence type="ECO:0000313" key="1">
    <source>
        <dbReference type="EMBL" id="SPP34157.1"/>
    </source>
</evidence>
<sequence length="228" mass="25214">MSILTQSGRAAIAASIKEQSLHLAWGSGDPSWESSYKVEKTFTADGKITLDHHIIKDVKVLTGQTVYQLGTDYIVDSSTGVIKRTENSSIRANSAVTVEYSESTPPELITSEKLLNELGRRTADEVLFCTGDENGELITPSGRFRPSNVPTNNLFLKFTFDFTDAANQVIRELGVMVGTKVKEKVPTGQRYFEPKDIEDHGILLVLEHTVPLIRTAATRETFSFVVTF</sequence>
<gene>
    <name evidence="1" type="ORF">WBAF_0933</name>
</gene>